<name>A0A8S5RSQ6_9CAUD</name>
<organism evidence="2">
    <name type="scientific">Siphoviridae sp. ctZF426</name>
    <dbReference type="NCBI Taxonomy" id="2827580"/>
    <lineage>
        <taxon>Viruses</taxon>
        <taxon>Duplodnaviria</taxon>
        <taxon>Heunggongvirae</taxon>
        <taxon>Uroviricota</taxon>
        <taxon>Caudoviricetes</taxon>
    </lineage>
</organism>
<keyword evidence="1" id="KW-1133">Transmembrane helix</keyword>
<accession>A0A8S5RSQ6</accession>
<protein>
    <submittedName>
        <fullName evidence="2">Mycobacterial 2 TMS Phage Holin (M2 Hol) Family</fullName>
    </submittedName>
</protein>
<feature type="transmembrane region" description="Helical" evidence="1">
    <location>
        <begin position="41"/>
        <end position="62"/>
    </location>
</feature>
<evidence type="ECO:0000256" key="1">
    <source>
        <dbReference type="SAM" id="Phobius"/>
    </source>
</evidence>
<proteinExistence type="predicted"/>
<sequence length="69" mass="6883">MTTKIITITAGQRKAIYAVVLAALGVGAAFGAWTAEDAQQWAAVAAQLAGALANALALAHVYDPGDGEG</sequence>
<reference evidence="2" key="1">
    <citation type="journal article" date="2021" name="Proc. Natl. Acad. Sci. U.S.A.">
        <title>A Catalog of Tens of Thousands of Viruses from Human Metagenomes Reveals Hidden Associations with Chronic Diseases.</title>
        <authorList>
            <person name="Tisza M.J."/>
            <person name="Buck C.B."/>
        </authorList>
    </citation>
    <scope>NUCLEOTIDE SEQUENCE</scope>
    <source>
        <strain evidence="2">CtZF426</strain>
    </source>
</reference>
<feature type="transmembrane region" description="Helical" evidence="1">
    <location>
        <begin position="15"/>
        <end position="35"/>
    </location>
</feature>
<keyword evidence="1" id="KW-0812">Transmembrane</keyword>
<keyword evidence="1" id="KW-0472">Membrane</keyword>
<evidence type="ECO:0000313" key="2">
    <source>
        <dbReference type="EMBL" id="DAE92386.1"/>
    </source>
</evidence>
<dbReference type="EMBL" id="BK057799">
    <property type="protein sequence ID" value="DAE92386.1"/>
    <property type="molecule type" value="Genomic_DNA"/>
</dbReference>